<evidence type="ECO:0000313" key="3">
    <source>
        <dbReference type="Proteomes" id="UP000010467"/>
    </source>
</evidence>
<reference evidence="3" key="1">
    <citation type="submission" date="2012-03" db="EMBL/GenBank/DDBJ databases">
        <title>Complete sequence of chromosome of Deinococcus peraridilitoris DSM 19664.</title>
        <authorList>
            <person name="Lucas S."/>
            <person name="Copeland A."/>
            <person name="Lapidus A."/>
            <person name="Glavina del Rio T."/>
            <person name="Dalin E."/>
            <person name="Tice H."/>
            <person name="Bruce D."/>
            <person name="Goodwin L."/>
            <person name="Pitluck S."/>
            <person name="Peters L."/>
            <person name="Mikhailova N."/>
            <person name="Lu M."/>
            <person name="Kyrpides N."/>
            <person name="Mavromatis K."/>
            <person name="Ivanova N."/>
            <person name="Brettin T."/>
            <person name="Detter J.C."/>
            <person name="Han C."/>
            <person name="Larimer F."/>
            <person name="Land M."/>
            <person name="Hauser L."/>
            <person name="Markowitz V."/>
            <person name="Cheng J.-F."/>
            <person name="Hugenholtz P."/>
            <person name="Woyke T."/>
            <person name="Wu D."/>
            <person name="Pukall R."/>
            <person name="Steenblock K."/>
            <person name="Brambilla E."/>
            <person name="Klenk H.-P."/>
            <person name="Eisen J.A."/>
        </authorList>
    </citation>
    <scope>NUCLEOTIDE SEQUENCE [LARGE SCALE GENOMIC DNA]</scope>
    <source>
        <strain evidence="3">DSM 19664 / LMG 22246 / CIP 109416 / KR-200</strain>
    </source>
</reference>
<dbReference type="AlphaFoldDB" id="K9ZWX1"/>
<accession>K9ZWX1</accession>
<evidence type="ECO:0000313" key="2">
    <source>
        <dbReference type="EMBL" id="AFZ66128.1"/>
    </source>
</evidence>
<dbReference type="SMART" id="SM00331">
    <property type="entry name" value="PP2C_SIG"/>
    <property type="match status" value="1"/>
</dbReference>
<dbReference type="HOGENOM" id="CLU_066586_0_0_0"/>
<dbReference type="Proteomes" id="UP000010467">
    <property type="component" value="Chromosome"/>
</dbReference>
<dbReference type="STRING" id="937777.Deipe_0533"/>
<dbReference type="PATRIC" id="fig|937777.3.peg.536"/>
<dbReference type="EMBL" id="CP003382">
    <property type="protein sequence ID" value="AFZ66128.1"/>
    <property type="molecule type" value="Genomic_DNA"/>
</dbReference>
<dbReference type="Gene3D" id="3.30.565.10">
    <property type="entry name" value="Histidine kinase-like ATPase, C-terminal domain"/>
    <property type="match status" value="1"/>
</dbReference>
<feature type="domain" description="PPM-type phosphatase" evidence="1">
    <location>
        <begin position="141"/>
        <end position="330"/>
    </location>
</feature>
<dbReference type="GO" id="GO:0016301">
    <property type="term" value="F:kinase activity"/>
    <property type="evidence" value="ECO:0007669"/>
    <property type="project" value="UniProtKB-KW"/>
</dbReference>
<evidence type="ECO:0000259" key="1">
    <source>
        <dbReference type="SMART" id="SM00331"/>
    </source>
</evidence>
<dbReference type="Pfam" id="PF13581">
    <property type="entry name" value="HATPase_c_2"/>
    <property type="match status" value="1"/>
</dbReference>
<dbReference type="InterPro" id="IPR003594">
    <property type="entry name" value="HATPase_dom"/>
</dbReference>
<dbReference type="SUPFAM" id="SSF81606">
    <property type="entry name" value="PP2C-like"/>
    <property type="match status" value="1"/>
</dbReference>
<dbReference type="KEGG" id="dpd:Deipe_0533"/>
<keyword evidence="3" id="KW-1185">Reference proteome</keyword>
<dbReference type="InterPro" id="IPR036890">
    <property type="entry name" value="HATPase_C_sf"/>
</dbReference>
<keyword evidence="2" id="KW-0418">Kinase</keyword>
<sequence>MSVSIAVAIREASAVSEARRLAVERASTLGFSESRLSDVAIVTTELATNLIKHTPHGGELLIQSTDAAVLELLSLDRGPGIARVGEVMRDGYSTAGTPGTGLGAVSRLSNTHDVYTLAGMGTVVFAQLFAKHGALPANARIDAGTVRLPHPKERVSGDGWSLTASGAQVRLTVVDGLGHGLLANEAARAADRVFFDHPNLGPHAMLERIHEALRATRGAVGAMAELDIETGTLRFAGVGNISGVVLSLQGRRGLMSHNGTLGQEARKFQEYVLPWAAGDVLVMHTDGLASTWNLAKYPGLLRRRAAVIAGVLYRDFNRERDDVTVVVVKEREA</sequence>
<dbReference type="SUPFAM" id="SSF55874">
    <property type="entry name" value="ATPase domain of HSP90 chaperone/DNA topoisomerase II/histidine kinase"/>
    <property type="match status" value="1"/>
</dbReference>
<dbReference type="RefSeq" id="WP_015234438.1">
    <property type="nucleotide sequence ID" value="NC_019793.1"/>
</dbReference>
<dbReference type="Pfam" id="PF07228">
    <property type="entry name" value="SpoIIE"/>
    <property type="match status" value="1"/>
</dbReference>
<dbReference type="InterPro" id="IPR036457">
    <property type="entry name" value="PPM-type-like_dom_sf"/>
</dbReference>
<dbReference type="eggNOG" id="COG2172">
    <property type="taxonomic scope" value="Bacteria"/>
</dbReference>
<dbReference type="CDD" id="cd16934">
    <property type="entry name" value="HATPase_RsbT-like"/>
    <property type="match status" value="1"/>
</dbReference>
<dbReference type="InterPro" id="IPR001932">
    <property type="entry name" value="PPM-type_phosphatase-like_dom"/>
</dbReference>
<name>K9ZWX1_DEIPD</name>
<dbReference type="PANTHER" id="PTHR35801:SF1">
    <property type="entry name" value="PHOSPHOSERINE PHOSPHATASE RSBX"/>
    <property type="match status" value="1"/>
</dbReference>
<dbReference type="PANTHER" id="PTHR35801">
    <property type="entry name" value="PHOSPHOSERINE PHOSPHATASE RSBX"/>
    <property type="match status" value="1"/>
</dbReference>
<proteinExistence type="predicted"/>
<dbReference type="Gene3D" id="3.60.40.10">
    <property type="entry name" value="PPM-type phosphatase domain"/>
    <property type="match status" value="1"/>
</dbReference>
<keyword evidence="2" id="KW-0808">Transferase</keyword>
<organism evidence="2 3">
    <name type="scientific">Deinococcus peraridilitoris (strain DSM 19664 / LMG 22246 / CIP 109416 / KR-200)</name>
    <dbReference type="NCBI Taxonomy" id="937777"/>
    <lineage>
        <taxon>Bacteria</taxon>
        <taxon>Thermotogati</taxon>
        <taxon>Deinococcota</taxon>
        <taxon>Deinococci</taxon>
        <taxon>Deinococcales</taxon>
        <taxon>Deinococcaceae</taxon>
        <taxon>Deinococcus</taxon>
    </lineage>
</organism>
<gene>
    <name evidence="2" type="ordered locus">Deipe_0533</name>
</gene>
<protein>
    <submittedName>
        <fullName evidence="2">Anti-sigma regulatory factor (Ser/Thr protein kinase)</fullName>
    </submittedName>
</protein>
<dbReference type="InterPro" id="IPR039248">
    <property type="entry name" value="Ptase_RsbX"/>
</dbReference>
<dbReference type="OrthoDB" id="9797578at2"/>